<accession>I4HTN7</accession>
<reference evidence="1 2" key="1">
    <citation type="submission" date="2012-04" db="EMBL/GenBank/DDBJ databases">
        <authorList>
            <person name="Genoscope - CEA"/>
        </authorList>
    </citation>
    <scope>NUCLEOTIDE SEQUENCE [LARGE SCALE GENOMIC DNA]</scope>
    <source>
        <strain evidence="1 2">9808</strain>
    </source>
</reference>
<sequence>MKTIILSAIIALITAISVIVLFHGDFSQNTITPKANNQELSSKTQTQNYGGKYLSSAQEIGADITNHNSDGFDFELFTSNRLAPCIGSVSGRAKWIKSNVAEASIAGDPTTQESKPCNISFMFDNNKLILEESNCSGLHGVSCSFSGRLYSEQNHPCDDESIVTSYDGRNPNYHFYVVENVICSKTNADCTKDKVFQVMISQEQFIVPSLLDDKPVKQCRIKTLTGGNPIRTTIDQNDYSITNYTLPKHMFYPGKITRQINETTESIVVTTTGEGVGSYKSFNEWVAPDIWGSADARLRTRVMLILSN</sequence>
<dbReference type="EMBL" id="CAIN01000200">
    <property type="protein sequence ID" value="CCI25411.1"/>
    <property type="molecule type" value="Genomic_DNA"/>
</dbReference>
<organism evidence="1 2">
    <name type="scientific">Microcystis aeruginosa PCC 9808</name>
    <dbReference type="NCBI Taxonomy" id="1160284"/>
    <lineage>
        <taxon>Bacteria</taxon>
        <taxon>Bacillati</taxon>
        <taxon>Cyanobacteriota</taxon>
        <taxon>Cyanophyceae</taxon>
        <taxon>Oscillatoriophycideae</taxon>
        <taxon>Chroococcales</taxon>
        <taxon>Microcystaceae</taxon>
        <taxon>Microcystis</taxon>
    </lineage>
</organism>
<dbReference type="HOGENOM" id="CLU_902581_0_0_3"/>
<dbReference type="AlphaFoldDB" id="I4HTN7"/>
<dbReference type="Proteomes" id="UP000005291">
    <property type="component" value="Unassembled WGS sequence"/>
</dbReference>
<protein>
    <submittedName>
        <fullName evidence="1">Uncharacterized protein</fullName>
    </submittedName>
</protein>
<comment type="caution">
    <text evidence="1">The sequence shown here is derived from an EMBL/GenBank/DDBJ whole genome shotgun (WGS) entry which is preliminary data.</text>
</comment>
<gene>
    <name evidence="1" type="ORF">MICAG_2790015</name>
</gene>
<proteinExistence type="predicted"/>
<evidence type="ECO:0000313" key="2">
    <source>
        <dbReference type="Proteomes" id="UP000005291"/>
    </source>
</evidence>
<dbReference type="RefSeq" id="WP_002794127.1">
    <property type="nucleotide sequence ID" value="NZ_HE973594.1"/>
</dbReference>
<name>I4HTN7_MICAE</name>
<evidence type="ECO:0000313" key="1">
    <source>
        <dbReference type="EMBL" id="CCI25411.1"/>
    </source>
</evidence>